<evidence type="ECO:0000256" key="1">
    <source>
        <dbReference type="SAM" id="Phobius"/>
    </source>
</evidence>
<reference evidence="2 3" key="1">
    <citation type="journal article" date="2013" name="J. Biotechnol.">
        <title>Establishment and interpretation of the genome sequence of the phytopathogenic fungus Rhizoctonia solani AG1-IB isolate 7/3/14.</title>
        <authorList>
            <person name="Wibberg D.W."/>
            <person name="Jelonek L.J."/>
            <person name="Rupp O.R."/>
            <person name="Hennig M.H."/>
            <person name="Eikmeyer F.E."/>
            <person name="Goesmann A.G."/>
            <person name="Hartmann A.H."/>
            <person name="Borriss R.B."/>
            <person name="Grosch R.G."/>
            <person name="Puehler A.P."/>
            <person name="Schlueter A.S."/>
        </authorList>
    </citation>
    <scope>NUCLEOTIDE SEQUENCE [LARGE SCALE GENOMIC DNA]</scope>
    <source>
        <strain evidence="3">AG1-IB / isolate 7/3/14</strain>
    </source>
</reference>
<sequence length="108" mass="12466">MVNWSDPEIIAKQAVAFSQLLLVLLGLYTWEIFNNLGFDYNIIVNWRDFKWPMVVYFVCRYSIWVGVTMLIVANNFINELDCQVFYTITQLFGNIAIGTASGLLMLRG</sequence>
<protein>
    <submittedName>
        <fullName evidence="2">Uncharacterized protein</fullName>
    </submittedName>
</protein>
<keyword evidence="1" id="KW-1133">Transmembrane helix</keyword>
<feature type="transmembrane region" description="Helical" evidence="1">
    <location>
        <begin position="54"/>
        <end position="77"/>
    </location>
</feature>
<evidence type="ECO:0000313" key="2">
    <source>
        <dbReference type="EMBL" id="CCO27293.1"/>
    </source>
</evidence>
<name>M5BJ65_THACB</name>
<dbReference type="AlphaFoldDB" id="M5BJ65"/>
<feature type="transmembrane region" description="Helical" evidence="1">
    <location>
        <begin position="83"/>
        <end position="106"/>
    </location>
</feature>
<organism evidence="2 3">
    <name type="scientific">Thanatephorus cucumeris (strain AG1-IB / isolate 7/3/14)</name>
    <name type="common">Lettuce bottom rot fungus</name>
    <name type="synonym">Rhizoctonia solani</name>
    <dbReference type="NCBI Taxonomy" id="1108050"/>
    <lineage>
        <taxon>Eukaryota</taxon>
        <taxon>Fungi</taxon>
        <taxon>Dikarya</taxon>
        <taxon>Basidiomycota</taxon>
        <taxon>Agaricomycotina</taxon>
        <taxon>Agaricomycetes</taxon>
        <taxon>Cantharellales</taxon>
        <taxon>Ceratobasidiaceae</taxon>
        <taxon>Rhizoctonia</taxon>
        <taxon>Rhizoctonia solani AG-1</taxon>
    </lineage>
</organism>
<dbReference type="HOGENOM" id="CLU_2223716_0_0_1"/>
<feature type="transmembrane region" description="Helical" evidence="1">
    <location>
        <begin position="14"/>
        <end position="33"/>
    </location>
</feature>
<proteinExistence type="predicted"/>
<keyword evidence="1" id="KW-0472">Membrane</keyword>
<keyword evidence="1" id="KW-0812">Transmembrane</keyword>
<dbReference type="EMBL" id="CAOJ01001731">
    <property type="protein sequence ID" value="CCO27293.1"/>
    <property type="molecule type" value="Genomic_DNA"/>
</dbReference>
<gene>
    <name evidence="2" type="ORF">BN14_01329</name>
</gene>
<evidence type="ECO:0000313" key="3">
    <source>
        <dbReference type="Proteomes" id="UP000012065"/>
    </source>
</evidence>
<comment type="caution">
    <text evidence="2">The sequence shown here is derived from an EMBL/GenBank/DDBJ whole genome shotgun (WGS) entry which is preliminary data.</text>
</comment>
<accession>M5BJ65</accession>
<dbReference type="Proteomes" id="UP000012065">
    <property type="component" value="Unassembled WGS sequence"/>
</dbReference>